<dbReference type="GO" id="GO:0035516">
    <property type="term" value="F:broad specificity oxidative DNA demethylase activity"/>
    <property type="evidence" value="ECO:0007669"/>
    <property type="project" value="TreeGrafter"/>
</dbReference>
<feature type="compositionally biased region" description="Polar residues" evidence="2">
    <location>
        <begin position="304"/>
        <end position="329"/>
    </location>
</feature>
<feature type="compositionally biased region" description="Polar residues" evidence="2">
    <location>
        <begin position="559"/>
        <end position="568"/>
    </location>
</feature>
<dbReference type="InterPro" id="IPR027450">
    <property type="entry name" value="AlkB-like"/>
</dbReference>
<feature type="region of interest" description="Disordered" evidence="2">
    <location>
        <begin position="358"/>
        <end position="383"/>
    </location>
</feature>
<dbReference type="PANTHER" id="PTHR31573:SF4">
    <property type="entry name" value="FE2OG DIOXYGENASE DOMAIN-CONTAINING PROTEIN"/>
    <property type="match status" value="1"/>
</dbReference>
<feature type="binding site" evidence="1">
    <location>
        <position position="1217"/>
    </location>
    <ligand>
        <name>2-oxoglutarate</name>
        <dbReference type="ChEBI" id="CHEBI:16810"/>
    </ligand>
</feature>
<dbReference type="Proteomes" id="UP000703269">
    <property type="component" value="Unassembled WGS sequence"/>
</dbReference>
<feature type="compositionally biased region" description="Low complexity" evidence="2">
    <location>
        <begin position="248"/>
        <end position="258"/>
    </location>
</feature>
<feature type="binding site" evidence="1">
    <location>
        <position position="1293"/>
    </location>
    <ligand>
        <name>2-oxoglutarate</name>
        <dbReference type="ChEBI" id="CHEBI:16810"/>
    </ligand>
</feature>
<feature type="compositionally biased region" description="Low complexity" evidence="2">
    <location>
        <begin position="458"/>
        <end position="473"/>
    </location>
</feature>
<evidence type="ECO:0000256" key="1">
    <source>
        <dbReference type="PIRSR" id="PIRSR632852-1"/>
    </source>
</evidence>
<dbReference type="GO" id="GO:0051747">
    <property type="term" value="F:cytosine C-5 DNA demethylase activity"/>
    <property type="evidence" value="ECO:0007669"/>
    <property type="project" value="TreeGrafter"/>
</dbReference>
<proteinExistence type="predicted"/>
<feature type="region of interest" description="Disordered" evidence="2">
    <location>
        <begin position="143"/>
        <end position="262"/>
    </location>
</feature>
<protein>
    <recommendedName>
        <fullName evidence="3">Alpha-ketoglutarate-dependent dioxygenase AlkB-like domain-containing protein</fullName>
    </recommendedName>
</protein>
<evidence type="ECO:0000256" key="2">
    <source>
        <dbReference type="SAM" id="MobiDB-lite"/>
    </source>
</evidence>
<feature type="compositionally biased region" description="Polar residues" evidence="2">
    <location>
        <begin position="184"/>
        <end position="196"/>
    </location>
</feature>
<evidence type="ECO:0000259" key="3">
    <source>
        <dbReference type="Pfam" id="PF13532"/>
    </source>
</evidence>
<organism evidence="4 5">
    <name type="scientific">Phanerochaete sordida</name>
    <dbReference type="NCBI Taxonomy" id="48140"/>
    <lineage>
        <taxon>Eukaryota</taxon>
        <taxon>Fungi</taxon>
        <taxon>Dikarya</taxon>
        <taxon>Basidiomycota</taxon>
        <taxon>Agaricomycotina</taxon>
        <taxon>Agaricomycetes</taxon>
        <taxon>Polyporales</taxon>
        <taxon>Phanerochaetaceae</taxon>
        <taxon>Phanerochaete</taxon>
    </lineage>
</organism>
<dbReference type="OrthoDB" id="2163491at2759"/>
<feature type="compositionally biased region" description="Basic residues" evidence="2">
    <location>
        <begin position="156"/>
        <end position="169"/>
    </location>
</feature>
<comment type="caution">
    <text evidence="4">The sequence shown here is derived from an EMBL/GenBank/DDBJ whole genome shotgun (WGS) entry which is preliminary data.</text>
</comment>
<dbReference type="SUPFAM" id="SSF51197">
    <property type="entry name" value="Clavaminate synthase-like"/>
    <property type="match status" value="1"/>
</dbReference>
<gene>
    <name evidence="4" type="ORF">PsYK624_139930</name>
</gene>
<dbReference type="Pfam" id="PF13532">
    <property type="entry name" value="2OG-FeII_Oxy_2"/>
    <property type="match status" value="1"/>
</dbReference>
<name>A0A9P3GLX1_9APHY</name>
<dbReference type="GO" id="GO:0006307">
    <property type="term" value="P:DNA alkylation repair"/>
    <property type="evidence" value="ECO:0007669"/>
    <property type="project" value="TreeGrafter"/>
</dbReference>
<sequence length="1316" mass="145579">MVLRTPQTIADRSLLDDEPFKKHFDDEVNSRRAQRPRGHARPTLYKTIEDAMRSEPGGLDAARAWLRTVFKHEPSLQPEELDVFINFYWSFYREQNKRSLESLLHQASKCRGLKYRCSLDAPIILHLLEHPESSGIDLISQAQVASDVPTPTEKNARRRRARSPRRRKGKAQDAYDGEIEDNDSTTGLQHGPSLSTPAILRDSPAVSSSSSSADTVRGTVPSVTAQAKPRRDKRRKANTPPPSHHNALSDCSSLTSLDSDTREAVVEETKLLSGLVPPSSHSEEVTLVARDHEAAATLMQLSAQTPASAPTTQFAPPTPSLSALLQGSRPQRPARRAANLDRLSNLVALDTAFEVENRRMGKSQVPQPELTLPSRKAQQRVPGRVREAVTQGPIAKAHSAGLLCMSGPVKHVVAAIPMTNRNLRPSRRAVVTAKKPQFDANDGAMSEQPQKKRRANDSDFLLDSLVVDSASAPPKRKRTRPPKASIATSAPAVDVVPPEIMTVHRKPEVKRTAAIAPAAALPPAPAPALPTAPALPISEKPKKSPGRKRAFDHDPVEQSELSLSREQVSQAPQERLFIRIAPRRQAAAKAAALNAEFARADARFAKRPNDHEIPDIVLRDSGRSALLQLTCRDPEASDWDAHPNDPQPGDSSDEDVPLSVSTMVRKASSPQGATLAFPTEPLRQPEAPQEERVLEEGEIDETWGLLPMRLDEPCELTYPSLIPCPLLESSPTLNNFAPKLALPRLPPIWAQSRQEVCESFDWFRSYQGGVYFVKDIVKGYLLGGFSASRDLFHNGGQLIISHGGGKAAQSLGRAPGTVQASDQQEDDKSVRALLHNYRTGRPLVLIIDDKYSLFPYDLTTAGIAYAILGWYQIAHAWAEFQSDSTSPTGKVVRWKFAFQWCDAQGPPWWRHSVDVAESAMDDGTNTLAAVPSVPCTAAQQVCEHCKRASPQVYDAGWMCLRPKCFAFWNFKSLVAAPTALNYASSFLQPMTIETDQILEDLQPGPPVAAGEDAARVTTSRHFCKGFHCTNCGRLSCRYKWEHWECRSCSFRYAVAGRLRLASEFRNQKSEKMDRHTHHRSIFQMPLTLFKSGRSFGSRVTFVLPNGRGYIHALFATPFMNEEADATLREYQEQAVSGQLKFRRWPLRSHKCRGALLTNYFSQNTGEPYQYVGGDENTVPWEKAPTAVNHALGLITQRIQEAGLSFTPVFNEVLTAAYMEKQKMAFHSDAERGLGPNVASLSLGAAAHMHFRLHAQYAGSEMGPSESREVLTLFLKHGDVVVMEGADVQKYYEHTVVPLNFRIAATARLISHEHRAS</sequence>
<dbReference type="Gene3D" id="2.60.120.590">
    <property type="entry name" value="Alpha-ketoglutarate-dependent dioxygenase AlkB-like"/>
    <property type="match status" value="1"/>
</dbReference>
<reference evidence="4 5" key="1">
    <citation type="submission" date="2021-08" db="EMBL/GenBank/DDBJ databases">
        <title>Draft Genome Sequence of Phanerochaete sordida strain YK-624.</title>
        <authorList>
            <person name="Mori T."/>
            <person name="Dohra H."/>
            <person name="Suzuki T."/>
            <person name="Kawagishi H."/>
            <person name="Hirai H."/>
        </authorList>
    </citation>
    <scope>NUCLEOTIDE SEQUENCE [LARGE SCALE GENOMIC DNA]</scope>
    <source>
        <strain evidence="4 5">YK-624</strain>
    </source>
</reference>
<feature type="region of interest" description="Disordered" evidence="2">
    <location>
        <begin position="433"/>
        <end position="490"/>
    </location>
</feature>
<dbReference type="InterPro" id="IPR032852">
    <property type="entry name" value="ALKBH2"/>
</dbReference>
<feature type="region of interest" description="Disordered" evidence="2">
    <location>
        <begin position="522"/>
        <end position="568"/>
    </location>
</feature>
<feature type="region of interest" description="Disordered" evidence="2">
    <location>
        <begin position="304"/>
        <end position="336"/>
    </location>
</feature>
<accession>A0A9P3GLX1</accession>
<evidence type="ECO:0000313" key="5">
    <source>
        <dbReference type="Proteomes" id="UP000703269"/>
    </source>
</evidence>
<feature type="binding site" evidence="1">
    <location>
        <position position="1226"/>
    </location>
    <ligand>
        <name>2-oxoglutarate</name>
        <dbReference type="ChEBI" id="CHEBI:16810"/>
    </ligand>
</feature>
<dbReference type="EMBL" id="BPQB01000076">
    <property type="protein sequence ID" value="GJE97772.1"/>
    <property type="molecule type" value="Genomic_DNA"/>
</dbReference>
<feature type="compositionally biased region" description="Basic residues" evidence="2">
    <location>
        <begin position="228"/>
        <end position="237"/>
    </location>
</feature>
<dbReference type="PANTHER" id="PTHR31573">
    <property type="entry name" value="ALPHA-KETOGLUTARATE-DEPENDENT DIOXYGENASE ALKB HOMOLOG 2"/>
    <property type="match status" value="1"/>
</dbReference>
<evidence type="ECO:0000313" key="4">
    <source>
        <dbReference type="EMBL" id="GJE97772.1"/>
    </source>
</evidence>
<feature type="domain" description="Alpha-ketoglutarate-dependent dioxygenase AlkB-like" evidence="3">
    <location>
        <begin position="1120"/>
        <end position="1297"/>
    </location>
</feature>
<feature type="compositionally biased region" description="Basic and acidic residues" evidence="2">
    <location>
        <begin position="634"/>
        <end position="643"/>
    </location>
</feature>
<feature type="region of interest" description="Disordered" evidence="2">
    <location>
        <begin position="634"/>
        <end position="693"/>
    </location>
</feature>
<dbReference type="GO" id="GO:0008198">
    <property type="term" value="F:ferrous iron binding"/>
    <property type="evidence" value="ECO:0007669"/>
    <property type="project" value="TreeGrafter"/>
</dbReference>
<dbReference type="InterPro" id="IPR037151">
    <property type="entry name" value="AlkB-like_sf"/>
</dbReference>
<keyword evidence="5" id="KW-1185">Reference proteome</keyword>